<accession>A0A218MKQ7</accession>
<feature type="compositionally biased region" description="Low complexity" evidence="1">
    <location>
        <begin position="298"/>
        <end position="307"/>
    </location>
</feature>
<feature type="region of interest" description="Disordered" evidence="1">
    <location>
        <begin position="275"/>
        <end position="340"/>
    </location>
</feature>
<feature type="compositionally biased region" description="Polar residues" evidence="1">
    <location>
        <begin position="278"/>
        <end position="288"/>
    </location>
</feature>
<feature type="compositionally biased region" description="Acidic residues" evidence="1">
    <location>
        <begin position="308"/>
        <end position="318"/>
    </location>
</feature>
<evidence type="ECO:0000313" key="2">
    <source>
        <dbReference type="EMBL" id="ASE99863.1"/>
    </source>
</evidence>
<proteinExistence type="predicted"/>
<reference evidence="2" key="1">
    <citation type="submission" date="2016-10" db="EMBL/GenBank/DDBJ databases">
        <authorList>
            <person name="Varghese N."/>
        </authorList>
    </citation>
    <scope>NUCLEOTIDE SEQUENCE</scope>
</reference>
<protein>
    <submittedName>
        <fullName evidence="2">Uncharacterized protein</fullName>
    </submittedName>
</protein>
<organism evidence="2">
    <name type="scientific">uncultured virus</name>
    <dbReference type="NCBI Taxonomy" id="340016"/>
    <lineage>
        <taxon>Viruses</taxon>
        <taxon>environmental samples</taxon>
    </lineage>
</organism>
<reference evidence="2" key="2">
    <citation type="journal article" date="2017" name="Nat. Commun.">
        <title>Single-virus genomics reveals hidden cosmopolitan and abundant viruses.</title>
        <authorList>
            <person name="Martinez-Hernandez F."/>
            <person name="Fornas O."/>
            <person name="Lluesma Gomez M."/>
            <person name="Bolduc B."/>
            <person name="de la Cruz Pena M.J."/>
            <person name="Martinez J.M."/>
            <person name="Anton J."/>
            <person name="Gasol J.M."/>
            <person name="Rosselli R."/>
            <person name="Rodriguez-Valera F."/>
            <person name="Sullivan M.B."/>
            <person name="Acinas S.G."/>
            <person name="Martinez-Garcia M."/>
        </authorList>
    </citation>
    <scope>NUCLEOTIDE SEQUENCE</scope>
</reference>
<evidence type="ECO:0000256" key="1">
    <source>
        <dbReference type="SAM" id="MobiDB-lite"/>
    </source>
</evidence>
<sequence>MELGQPKHLKQTKDGGGLIRTRLEEGDNVHRVLFGPVKISLQYYPTLVEDPTTGEMVQRMKVIRRGNAGTPLDTLSSLEKRIRTGRGEQNASSSLNPSNKWLYLVMDKNDEDYPSVKIAEYPYTVYKKLIELEAAVSIKDSSKLRNGLIFMWDAIITKSVDKAKGIRFGTSYDAQVDPENTFSGKVPVSYLGVSTAELGEKLDLEKFFTPEEYTVIQAAELDLEKEGAPHTAEEVKQLLTDFPIYLGATNPDGSYRFPSVEQFQEQLEKMGIDFLSGEPTQPQLSSGKPATDPVEIPTAKAEAVAETIVEEAPVEVVEETPATPEQPEKKKDDDEDFPEW</sequence>
<name>A0A218MKQ7_9VIRU</name>
<dbReference type="EMBL" id="KY052800">
    <property type="protein sequence ID" value="ASE99863.1"/>
    <property type="molecule type" value="Genomic_DNA"/>
</dbReference>